<dbReference type="GO" id="GO:0004252">
    <property type="term" value="F:serine-type endopeptidase activity"/>
    <property type="evidence" value="ECO:0007669"/>
    <property type="project" value="InterPro"/>
</dbReference>
<dbReference type="InterPro" id="IPR051487">
    <property type="entry name" value="Ser/Thr_Proteases_Immune/Dev"/>
</dbReference>
<dbReference type="CDD" id="cd00190">
    <property type="entry name" value="Tryp_SPc"/>
    <property type="match status" value="1"/>
</dbReference>
<keyword evidence="7" id="KW-1133">Transmembrane helix</keyword>
<keyword evidence="7" id="KW-0472">Membrane</keyword>
<comment type="similarity">
    <text evidence="6">Belongs to the peptidase S1 family. CLIP subfamily.</text>
</comment>
<sequence length="362" mass="40343">MTKINPFTKPVERRDKVTLALKIISLLFQILVLVLIAVGLLTYFIGFHNKPPKVEESEPCPNKFSGSVCDECGIIHNQPNVRIAGGMEVSNNSWPASVHFIFDYVNYLRINGSWVYLSRRLACGATLINRRTILTAAHCIIEKIDFVHNGAPYSIDVTLNTYRISWSEMYKVYLDSHDVSSLSSWIFRSEARQVGVVEFTRHEDYDPDTHLNNLAVMKLAYEVELDHNTQIACLPDPDLETYPVNLNIDGWIVGWGETFSGGSPVTFNRNARITVYDDLTCFSGGNSYYLDSKKQLCGGSATSDACQGDSGNALYVKETVDGMEKFIIAGIVSHGASCATGPPSVFTRVSAYSDWILHHVSY</sequence>
<accession>A0A3M7SM94</accession>
<dbReference type="InterPro" id="IPR001254">
    <property type="entry name" value="Trypsin_dom"/>
</dbReference>
<reference evidence="9 10" key="1">
    <citation type="journal article" date="2018" name="Sci. Rep.">
        <title>Genomic signatures of local adaptation to the degree of environmental predictability in rotifers.</title>
        <authorList>
            <person name="Franch-Gras L."/>
            <person name="Hahn C."/>
            <person name="Garcia-Roger E.M."/>
            <person name="Carmona M.J."/>
            <person name="Serra M."/>
            <person name="Gomez A."/>
        </authorList>
    </citation>
    <scope>NUCLEOTIDE SEQUENCE [LARGE SCALE GENOMIC DNA]</scope>
    <source>
        <strain evidence="9">HYR1</strain>
    </source>
</reference>
<dbReference type="Pfam" id="PF00089">
    <property type="entry name" value="Trypsin"/>
    <property type="match status" value="1"/>
</dbReference>
<dbReference type="InterPro" id="IPR009003">
    <property type="entry name" value="Peptidase_S1_PA"/>
</dbReference>
<feature type="domain" description="Peptidase S1" evidence="8">
    <location>
        <begin position="83"/>
        <end position="361"/>
    </location>
</feature>
<dbReference type="SMART" id="SM00020">
    <property type="entry name" value="Tryp_SPc"/>
    <property type="match status" value="1"/>
</dbReference>
<feature type="transmembrane region" description="Helical" evidence="7">
    <location>
        <begin position="21"/>
        <end position="45"/>
    </location>
</feature>
<dbReference type="GO" id="GO:0005576">
    <property type="term" value="C:extracellular region"/>
    <property type="evidence" value="ECO:0007669"/>
    <property type="project" value="UniProtKB-SubCell"/>
</dbReference>
<evidence type="ECO:0000313" key="10">
    <source>
        <dbReference type="Proteomes" id="UP000276133"/>
    </source>
</evidence>
<comment type="caution">
    <text evidence="9">The sequence shown here is derived from an EMBL/GenBank/DDBJ whole genome shotgun (WGS) entry which is preliminary data.</text>
</comment>
<evidence type="ECO:0000256" key="2">
    <source>
        <dbReference type="ARBA" id="ARBA00022525"/>
    </source>
</evidence>
<protein>
    <submittedName>
        <fullName evidence="9">Secreted salivary gland</fullName>
    </submittedName>
</protein>
<dbReference type="GO" id="GO:0006508">
    <property type="term" value="P:proteolysis"/>
    <property type="evidence" value="ECO:0007669"/>
    <property type="project" value="InterPro"/>
</dbReference>
<dbReference type="FunFam" id="2.40.10.10:FF:000054">
    <property type="entry name" value="Complement C1r subcomponent"/>
    <property type="match status" value="1"/>
</dbReference>
<evidence type="ECO:0000259" key="8">
    <source>
        <dbReference type="PROSITE" id="PS50240"/>
    </source>
</evidence>
<dbReference type="PRINTS" id="PR00722">
    <property type="entry name" value="CHYMOTRYPSIN"/>
</dbReference>
<organism evidence="9 10">
    <name type="scientific">Brachionus plicatilis</name>
    <name type="common">Marine rotifer</name>
    <name type="synonym">Brachionus muelleri</name>
    <dbReference type="NCBI Taxonomy" id="10195"/>
    <lineage>
        <taxon>Eukaryota</taxon>
        <taxon>Metazoa</taxon>
        <taxon>Spiralia</taxon>
        <taxon>Gnathifera</taxon>
        <taxon>Rotifera</taxon>
        <taxon>Eurotatoria</taxon>
        <taxon>Monogononta</taxon>
        <taxon>Pseudotrocha</taxon>
        <taxon>Ploima</taxon>
        <taxon>Brachionidae</taxon>
        <taxon>Brachionus</taxon>
    </lineage>
</organism>
<dbReference type="InterPro" id="IPR001314">
    <property type="entry name" value="Peptidase_S1A"/>
</dbReference>
<evidence type="ECO:0000256" key="6">
    <source>
        <dbReference type="ARBA" id="ARBA00024195"/>
    </source>
</evidence>
<evidence type="ECO:0000256" key="7">
    <source>
        <dbReference type="SAM" id="Phobius"/>
    </source>
</evidence>
<keyword evidence="3" id="KW-0732">Signal</keyword>
<keyword evidence="7" id="KW-0812">Transmembrane</keyword>
<comment type="subcellular location">
    <subcellularLocation>
        <location evidence="1">Secreted</location>
    </subcellularLocation>
</comment>
<evidence type="ECO:0000256" key="5">
    <source>
        <dbReference type="ARBA" id="ARBA00023180"/>
    </source>
</evidence>
<dbReference type="Gene3D" id="2.40.10.10">
    <property type="entry name" value="Trypsin-like serine proteases"/>
    <property type="match status" value="1"/>
</dbReference>
<keyword evidence="5" id="KW-0325">Glycoprotein</keyword>
<evidence type="ECO:0000313" key="9">
    <source>
        <dbReference type="EMBL" id="RNA36846.1"/>
    </source>
</evidence>
<name>A0A3M7SM94_BRAPC</name>
<dbReference type="InterPro" id="IPR043504">
    <property type="entry name" value="Peptidase_S1_PA_chymotrypsin"/>
</dbReference>
<proteinExistence type="inferred from homology"/>
<dbReference type="PANTHER" id="PTHR24256">
    <property type="entry name" value="TRYPTASE-RELATED"/>
    <property type="match status" value="1"/>
</dbReference>
<dbReference type="PROSITE" id="PS50240">
    <property type="entry name" value="TRYPSIN_DOM"/>
    <property type="match status" value="1"/>
</dbReference>
<keyword evidence="10" id="KW-1185">Reference proteome</keyword>
<dbReference type="AlphaFoldDB" id="A0A3M7SM94"/>
<dbReference type="PROSITE" id="PS00134">
    <property type="entry name" value="TRYPSIN_HIS"/>
    <property type="match status" value="1"/>
</dbReference>
<dbReference type="InterPro" id="IPR018114">
    <property type="entry name" value="TRYPSIN_HIS"/>
</dbReference>
<evidence type="ECO:0000256" key="3">
    <source>
        <dbReference type="ARBA" id="ARBA00022729"/>
    </source>
</evidence>
<dbReference type="OrthoDB" id="5565075at2759"/>
<dbReference type="STRING" id="10195.A0A3M7SM94"/>
<dbReference type="SUPFAM" id="SSF50494">
    <property type="entry name" value="Trypsin-like serine proteases"/>
    <property type="match status" value="1"/>
</dbReference>
<gene>
    <name evidence="9" type="ORF">BpHYR1_025923</name>
</gene>
<keyword evidence="2" id="KW-0964">Secreted</keyword>
<keyword evidence="4" id="KW-1015">Disulfide bond</keyword>
<evidence type="ECO:0000256" key="1">
    <source>
        <dbReference type="ARBA" id="ARBA00004613"/>
    </source>
</evidence>
<dbReference type="EMBL" id="REGN01001117">
    <property type="protein sequence ID" value="RNA36846.1"/>
    <property type="molecule type" value="Genomic_DNA"/>
</dbReference>
<dbReference type="Proteomes" id="UP000276133">
    <property type="component" value="Unassembled WGS sequence"/>
</dbReference>
<evidence type="ECO:0000256" key="4">
    <source>
        <dbReference type="ARBA" id="ARBA00023157"/>
    </source>
</evidence>